<dbReference type="EMBL" id="DXHX01000144">
    <property type="protein sequence ID" value="HIV75450.1"/>
    <property type="molecule type" value="Genomic_DNA"/>
</dbReference>
<feature type="compositionally biased region" description="Basic and acidic residues" evidence="1">
    <location>
        <begin position="80"/>
        <end position="98"/>
    </location>
</feature>
<dbReference type="InterPro" id="IPR036779">
    <property type="entry name" value="LysM_dom_sf"/>
</dbReference>
<proteinExistence type="predicted"/>
<name>A0A9D1PN31_9BACI</name>
<sequence>MQIHIVQKGDTLYQLSKQYGVDLDTLIQANPQIADPEMMFPGMKIQIPSKMMPIHPNEHQKRLKKDERRESQNENFRPMQDVEHDERQRPRSMERENELQSNVPQNRHLGEPRVVSPRVTEQDDNRRSQMQMPNQVENQMVRPNQTRQTDFHERRPDTIVYYCCCCKHHKENLNEINSNI</sequence>
<protein>
    <submittedName>
        <fullName evidence="3">SafA/ExsA family spore coat assembly protein</fullName>
    </submittedName>
</protein>
<dbReference type="AlphaFoldDB" id="A0A9D1PN31"/>
<organism evidence="3 4">
    <name type="scientific">Candidatus Pseudogracilibacillus intestinigallinarum</name>
    <dbReference type="NCBI Taxonomy" id="2838742"/>
    <lineage>
        <taxon>Bacteria</taxon>
        <taxon>Bacillati</taxon>
        <taxon>Bacillota</taxon>
        <taxon>Bacilli</taxon>
        <taxon>Bacillales</taxon>
        <taxon>Bacillaceae</taxon>
        <taxon>Pseudogracilibacillus</taxon>
    </lineage>
</organism>
<reference evidence="3" key="2">
    <citation type="submission" date="2021-04" db="EMBL/GenBank/DDBJ databases">
        <authorList>
            <person name="Gilroy R."/>
        </authorList>
    </citation>
    <scope>NUCLEOTIDE SEQUENCE</scope>
    <source>
        <strain evidence="3">CHK169-2315</strain>
    </source>
</reference>
<dbReference type="Proteomes" id="UP000823937">
    <property type="component" value="Unassembled WGS sequence"/>
</dbReference>
<gene>
    <name evidence="3" type="primary">safA</name>
    <name evidence="3" type="ORF">H9895_10250</name>
</gene>
<dbReference type="CDD" id="cd00118">
    <property type="entry name" value="LysM"/>
    <property type="match status" value="1"/>
</dbReference>
<feature type="region of interest" description="Disordered" evidence="1">
    <location>
        <begin position="51"/>
        <end position="152"/>
    </location>
</feature>
<dbReference type="SMART" id="SM00257">
    <property type="entry name" value="LysM"/>
    <property type="match status" value="1"/>
</dbReference>
<accession>A0A9D1PN31</accession>
<evidence type="ECO:0000313" key="4">
    <source>
        <dbReference type="Proteomes" id="UP000823937"/>
    </source>
</evidence>
<dbReference type="SUPFAM" id="SSF54106">
    <property type="entry name" value="LysM domain"/>
    <property type="match status" value="1"/>
</dbReference>
<reference evidence="3" key="1">
    <citation type="journal article" date="2021" name="PeerJ">
        <title>Extensive microbial diversity within the chicken gut microbiome revealed by metagenomics and culture.</title>
        <authorList>
            <person name="Gilroy R."/>
            <person name="Ravi A."/>
            <person name="Getino M."/>
            <person name="Pursley I."/>
            <person name="Horton D.L."/>
            <person name="Alikhan N.F."/>
            <person name="Baker D."/>
            <person name="Gharbi K."/>
            <person name="Hall N."/>
            <person name="Watson M."/>
            <person name="Adriaenssens E.M."/>
            <person name="Foster-Nyarko E."/>
            <person name="Jarju S."/>
            <person name="Secka A."/>
            <person name="Antonio M."/>
            <person name="Oren A."/>
            <person name="Chaudhuri R.R."/>
            <person name="La Ragione R."/>
            <person name="Hildebrand F."/>
            <person name="Pallen M.J."/>
        </authorList>
    </citation>
    <scope>NUCLEOTIDE SEQUENCE</scope>
    <source>
        <strain evidence="3">CHK169-2315</strain>
    </source>
</reference>
<dbReference type="NCBIfam" id="TIGR02899">
    <property type="entry name" value="spore_safA"/>
    <property type="match status" value="1"/>
</dbReference>
<evidence type="ECO:0000313" key="3">
    <source>
        <dbReference type="EMBL" id="HIV75450.1"/>
    </source>
</evidence>
<dbReference type="Gene3D" id="3.10.350.10">
    <property type="entry name" value="LysM domain"/>
    <property type="match status" value="1"/>
</dbReference>
<evidence type="ECO:0000259" key="2">
    <source>
        <dbReference type="PROSITE" id="PS51782"/>
    </source>
</evidence>
<comment type="caution">
    <text evidence="3">The sequence shown here is derived from an EMBL/GenBank/DDBJ whole genome shotgun (WGS) entry which is preliminary data.</text>
</comment>
<dbReference type="PROSITE" id="PS51782">
    <property type="entry name" value="LYSM"/>
    <property type="match status" value="1"/>
</dbReference>
<dbReference type="InterPro" id="IPR018392">
    <property type="entry name" value="LysM"/>
</dbReference>
<feature type="compositionally biased region" description="Polar residues" evidence="1">
    <location>
        <begin position="128"/>
        <end position="148"/>
    </location>
</feature>
<feature type="compositionally biased region" description="Basic and acidic residues" evidence="1">
    <location>
        <begin position="56"/>
        <end position="72"/>
    </location>
</feature>
<feature type="non-terminal residue" evidence="3">
    <location>
        <position position="180"/>
    </location>
</feature>
<dbReference type="InterPro" id="IPR014248">
    <property type="entry name" value="Spore_coat_assembly_SafA"/>
</dbReference>
<dbReference type="Pfam" id="PF01476">
    <property type="entry name" value="LysM"/>
    <property type="match status" value="1"/>
</dbReference>
<evidence type="ECO:0000256" key="1">
    <source>
        <dbReference type="SAM" id="MobiDB-lite"/>
    </source>
</evidence>
<feature type="domain" description="LysM" evidence="2">
    <location>
        <begin position="2"/>
        <end position="47"/>
    </location>
</feature>